<comment type="caution">
    <text evidence="6">The sequence shown here is derived from an EMBL/GenBank/DDBJ whole genome shotgun (WGS) entry which is preliminary data.</text>
</comment>
<name>A0A8S4R103_9NEOP</name>
<comment type="function">
    <text evidence="4">Subunit of the V1 complex of vacuolar(H+)-ATPase (V-ATPase), a multisubunit enzyme composed of a peripheral complex (V1) that hydrolyzes ATP and a membrane integral complex (V0) that translocates protons. V-ATPase is responsible for acidifying and maintaining the pH of intracellular compartments and in some cell types, is targeted to the plasma membrane, where it is responsible for acidifying the extracellular environment.</text>
</comment>
<feature type="region of interest" description="Disordered" evidence="5">
    <location>
        <begin position="467"/>
        <end position="503"/>
    </location>
</feature>
<dbReference type="PANTHER" id="PTHR11671">
    <property type="entry name" value="V-TYPE ATP SYNTHASE SUBUNIT D"/>
    <property type="match status" value="1"/>
</dbReference>
<comment type="similarity">
    <text evidence="1">Belongs to the V-ATPase D subunit family.</text>
</comment>
<dbReference type="Gene3D" id="1.10.287.3240">
    <property type="match status" value="2"/>
</dbReference>
<accession>A0A8S4R103</accession>
<dbReference type="GO" id="GO:0046961">
    <property type="term" value="F:proton-transporting ATPase activity, rotational mechanism"/>
    <property type="evidence" value="ECO:0007669"/>
    <property type="project" value="InterPro"/>
</dbReference>
<evidence type="ECO:0000313" key="6">
    <source>
        <dbReference type="EMBL" id="CAH2229334.1"/>
    </source>
</evidence>
<dbReference type="EMBL" id="CAKXAJ010024711">
    <property type="protein sequence ID" value="CAH2229334.1"/>
    <property type="molecule type" value="Genomic_DNA"/>
</dbReference>
<proteinExistence type="inferred from homology"/>
<dbReference type="Proteomes" id="UP000838756">
    <property type="component" value="Unassembled WGS sequence"/>
</dbReference>
<organism evidence="6 7">
    <name type="scientific">Pararge aegeria aegeria</name>
    <dbReference type="NCBI Taxonomy" id="348720"/>
    <lineage>
        <taxon>Eukaryota</taxon>
        <taxon>Metazoa</taxon>
        <taxon>Ecdysozoa</taxon>
        <taxon>Arthropoda</taxon>
        <taxon>Hexapoda</taxon>
        <taxon>Insecta</taxon>
        <taxon>Pterygota</taxon>
        <taxon>Neoptera</taxon>
        <taxon>Endopterygota</taxon>
        <taxon>Lepidoptera</taxon>
        <taxon>Glossata</taxon>
        <taxon>Ditrysia</taxon>
        <taxon>Papilionoidea</taxon>
        <taxon>Nymphalidae</taxon>
        <taxon>Satyrinae</taxon>
        <taxon>Satyrini</taxon>
        <taxon>Parargina</taxon>
        <taxon>Pararge</taxon>
    </lineage>
</organism>
<feature type="compositionally biased region" description="Polar residues" evidence="5">
    <location>
        <begin position="475"/>
        <end position="484"/>
    </location>
</feature>
<sequence length="935" mass="107366">MNDEDEEEENTFGVVRYPCMPSLVALQQMRNRLHLAFLGRKLMKWTALATGRELRHLASKLYEVYEGFGEDMRNAFILLARSRYFYPQLNNIVTEDIPRTAAVVVQQYTKQVSSVKIAQFEIIETEYPPYEHLGIERGGQTIQETKKAWLDLLKRIIMMMQLRASFLTVEIANKNATKKMNVLAKIVIPKTNVTMGYINNELEELAREEFFRLKKVLDIKRRMYGKKERDKNKDKGKSICTSCDSTIEQKVSSKYKDSETESGRSLIPELGDDKTLVTEINNLIKQISNIVGITKNMDEKGFVNASVEEFIKTAEELKTKLRINSDCDIEQTNKRRKADDDDVRLLYNDESSEITVTDEIDLSKLCDSCKNKYEKKIAKEAQSDEQITRFEPIVVKVDPNRKSACKQTNHTKTYEEAYESDINTDLRVLETEFKEITKIIKVKNEDGSISIEKKVIKIEREVKAPIRERKPPISHSRSTNRSVDFSNNGSSSSNKSNPFSGSKTVGVITVKKSELNEQGNKEMNHKIKSEVLSSIPPMSDPIERKMNVLKKIVIPKTNVSIGYILTELEEMDIEEFHRLKKVKEKKKKDKQMKELKHKPNETIPCGICITNVSEEESPIIFQLKVESDMDIRDTTSSKFGDEKIKESNTSVDSATELLTYEAYIVDHFKSILNELIDHGRDLLQIGIKNMDESAFLSLCEATRLKINDYFKAGEQHSGVVNSNLKQKILLLKSNLNVVINIVKEFQPEITISPSVENFISVCQDVREKLDIYAAKQTHIDENEIDILKNKINDVKKLATEYQNQGVLSQGVDAFVKTCDLINSKLLKCTTIEGDISCSEEKIVRLDKLLNTDESYGIEDENLDRKLEHLKCHLQNVIVVIKEIDPKVKLLFNVKSFIRLCEEVDEKLNIYKEDENIANEESDKTRLMEFRDLITD</sequence>
<dbReference type="AlphaFoldDB" id="A0A8S4R103"/>
<gene>
    <name evidence="6" type="primary">jg17083</name>
    <name evidence="6" type="ORF">PAEG_LOCUS8816</name>
</gene>
<evidence type="ECO:0000313" key="7">
    <source>
        <dbReference type="Proteomes" id="UP000838756"/>
    </source>
</evidence>
<dbReference type="InterPro" id="IPR002699">
    <property type="entry name" value="V_ATPase_D"/>
</dbReference>
<evidence type="ECO:0000256" key="2">
    <source>
        <dbReference type="ARBA" id="ARBA00022448"/>
    </source>
</evidence>
<dbReference type="Pfam" id="PF01813">
    <property type="entry name" value="ATP-synt_D"/>
    <property type="match status" value="2"/>
</dbReference>
<evidence type="ECO:0000256" key="3">
    <source>
        <dbReference type="ARBA" id="ARBA00023065"/>
    </source>
</evidence>
<evidence type="ECO:0000256" key="4">
    <source>
        <dbReference type="ARBA" id="ARBA00045737"/>
    </source>
</evidence>
<keyword evidence="3" id="KW-0406">Ion transport</keyword>
<keyword evidence="2" id="KW-0813">Transport</keyword>
<dbReference type="OrthoDB" id="7676488at2759"/>
<evidence type="ECO:0000256" key="1">
    <source>
        <dbReference type="ARBA" id="ARBA00005850"/>
    </source>
</evidence>
<keyword evidence="7" id="KW-1185">Reference proteome</keyword>
<feature type="compositionally biased region" description="Low complexity" evidence="5">
    <location>
        <begin position="485"/>
        <end position="503"/>
    </location>
</feature>
<reference evidence="6" key="1">
    <citation type="submission" date="2022-03" db="EMBL/GenBank/DDBJ databases">
        <authorList>
            <person name="Lindestad O."/>
        </authorList>
    </citation>
    <scope>NUCLEOTIDE SEQUENCE</scope>
</reference>
<protein>
    <submittedName>
        <fullName evidence="6">Jg17083 protein</fullName>
    </submittedName>
</protein>
<evidence type="ECO:0000256" key="5">
    <source>
        <dbReference type="SAM" id="MobiDB-lite"/>
    </source>
</evidence>